<comment type="caution">
    <text evidence="3">The sequence shown here is derived from an EMBL/GenBank/DDBJ whole genome shotgun (WGS) entry which is preliminary data.</text>
</comment>
<organism evidence="3 5">
    <name type="scientific">Xaviernesmea rhizosphaerae</name>
    <dbReference type="NCBI Taxonomy" id="1672749"/>
    <lineage>
        <taxon>Bacteria</taxon>
        <taxon>Pseudomonadati</taxon>
        <taxon>Pseudomonadota</taxon>
        <taxon>Alphaproteobacteria</taxon>
        <taxon>Hyphomicrobiales</taxon>
        <taxon>Rhizobiaceae</taxon>
        <taxon>Rhizobium/Agrobacterium group</taxon>
        <taxon>Xaviernesmea</taxon>
    </lineage>
</organism>
<feature type="signal peptide" evidence="1">
    <location>
        <begin position="1"/>
        <end position="26"/>
    </location>
</feature>
<accession>A0A1Q9AIS3</accession>
<evidence type="ECO:0000313" key="5">
    <source>
        <dbReference type="Proteomes" id="UP000186143"/>
    </source>
</evidence>
<dbReference type="InterPro" id="IPR025711">
    <property type="entry name" value="PepSY"/>
</dbReference>
<dbReference type="RefSeq" id="WP_075635187.1">
    <property type="nucleotide sequence ID" value="NZ_MKIO01000030.1"/>
</dbReference>
<evidence type="ECO:0000313" key="3">
    <source>
        <dbReference type="EMBL" id="OLP55149.1"/>
    </source>
</evidence>
<keyword evidence="6" id="KW-1185">Reference proteome</keyword>
<feature type="domain" description="PepSY" evidence="2">
    <location>
        <begin position="11"/>
        <end position="95"/>
    </location>
</feature>
<dbReference type="Proteomes" id="UP000186143">
    <property type="component" value="Unassembled WGS sequence"/>
</dbReference>
<sequence length="99" mass="10416">MFKTALAGALTLAALSSLALSSPALADDDNAACTKEPKAKWMTTEAISAKAVAAGYKDVKKVKVEGTCYEVYAKTAKNERAEVVMNPMTGDVVKVETSE</sequence>
<evidence type="ECO:0000313" key="4">
    <source>
        <dbReference type="EMBL" id="OQP84411.1"/>
    </source>
</evidence>
<dbReference type="Proteomes" id="UP000192652">
    <property type="component" value="Unassembled WGS sequence"/>
</dbReference>
<evidence type="ECO:0000313" key="6">
    <source>
        <dbReference type="Proteomes" id="UP000192652"/>
    </source>
</evidence>
<gene>
    <name evidence="3" type="ORF">BJF92_17315</name>
    <name evidence="4" type="ORF">BTR14_19810</name>
</gene>
<dbReference type="STRING" id="1672749.BJF92_17315"/>
<protein>
    <recommendedName>
        <fullName evidence="2">PepSY domain-containing protein</fullName>
    </recommendedName>
</protein>
<feature type="chain" id="PRO_5012570684" description="PepSY domain-containing protein" evidence="1">
    <location>
        <begin position="27"/>
        <end position="99"/>
    </location>
</feature>
<proteinExistence type="predicted"/>
<dbReference type="OrthoDB" id="7365433at2"/>
<dbReference type="AlphaFoldDB" id="A0A1Q9AIS3"/>
<keyword evidence="1" id="KW-0732">Signal</keyword>
<dbReference type="Pfam" id="PF13670">
    <property type="entry name" value="PepSY_2"/>
    <property type="match status" value="1"/>
</dbReference>
<reference evidence="3 5" key="1">
    <citation type="submission" date="2016-09" db="EMBL/GenBank/DDBJ databases">
        <title>Rhizobium sp. nov., a novel species isolated from the rice rhizosphere.</title>
        <authorList>
            <person name="Zhao J."/>
            <person name="Zhang X."/>
        </authorList>
    </citation>
    <scope>NUCLEOTIDE SEQUENCE [LARGE SCALE GENOMIC DNA]</scope>
    <source>
        <strain evidence="3 5">MH17</strain>
    </source>
</reference>
<evidence type="ECO:0000259" key="2">
    <source>
        <dbReference type="Pfam" id="PF13670"/>
    </source>
</evidence>
<reference evidence="4" key="2">
    <citation type="submission" date="2016-12" db="EMBL/GenBank/DDBJ databases">
        <authorList>
            <person name="Zhang X."/>
            <person name="Zhao J."/>
        </authorList>
    </citation>
    <scope>NUCLEOTIDE SEQUENCE</scope>
    <source>
        <strain evidence="4">RD15</strain>
    </source>
</reference>
<name>A0A1Q9AIS3_9HYPH</name>
<evidence type="ECO:0000256" key="1">
    <source>
        <dbReference type="SAM" id="SignalP"/>
    </source>
</evidence>
<reference evidence="4 6" key="3">
    <citation type="journal article" date="2017" name="Antonie Van Leeuwenhoek">
        <title>Rhizobium rhizosphaerae sp. nov., a novel species isolated from rice rhizosphere.</title>
        <authorList>
            <person name="Zhao J.J."/>
            <person name="Zhang J."/>
            <person name="Zhang R.J."/>
            <person name="Zhang C.W."/>
            <person name="Yin H.Q."/>
            <person name="Zhang X.X."/>
        </authorList>
    </citation>
    <scope>NUCLEOTIDE SEQUENCE [LARGE SCALE GENOMIC DNA]</scope>
    <source>
        <strain evidence="4 6">RD15</strain>
    </source>
</reference>
<dbReference type="EMBL" id="MSPX01000021">
    <property type="protein sequence ID" value="OQP84411.1"/>
    <property type="molecule type" value="Genomic_DNA"/>
</dbReference>
<dbReference type="EMBL" id="MKIO01000030">
    <property type="protein sequence ID" value="OLP55149.1"/>
    <property type="molecule type" value="Genomic_DNA"/>
</dbReference>